<feature type="compositionally biased region" description="Acidic residues" evidence="1">
    <location>
        <begin position="10"/>
        <end position="19"/>
    </location>
</feature>
<proteinExistence type="predicted"/>
<feature type="compositionally biased region" description="Basic and acidic residues" evidence="1">
    <location>
        <begin position="41"/>
        <end position="70"/>
    </location>
</feature>
<feature type="region of interest" description="Disordered" evidence="1">
    <location>
        <begin position="104"/>
        <end position="125"/>
    </location>
</feature>
<sequence length="139" mass="15477">KVLSKKESCSDGEEDDEEVSGNINHGLDLSPEKGASACKKQSSDKANIRNEDSVKMTAKDSKAKRDRVGEDENAAAKSVYKSEDELDMNSTFVSKAVNQIKRKMNVKPKAERKESEKRKGEKKVEVRKPLTDADLIILH</sequence>
<organism evidence="2 3">
    <name type="scientific">Scyliorhinus torazame</name>
    <name type="common">Cloudy catshark</name>
    <name type="synonym">Catulus torazame</name>
    <dbReference type="NCBI Taxonomy" id="75743"/>
    <lineage>
        <taxon>Eukaryota</taxon>
        <taxon>Metazoa</taxon>
        <taxon>Chordata</taxon>
        <taxon>Craniata</taxon>
        <taxon>Vertebrata</taxon>
        <taxon>Chondrichthyes</taxon>
        <taxon>Elasmobranchii</taxon>
        <taxon>Galeomorphii</taxon>
        <taxon>Galeoidea</taxon>
        <taxon>Carcharhiniformes</taxon>
        <taxon>Scyliorhinidae</taxon>
        <taxon>Scyliorhinus</taxon>
    </lineage>
</organism>
<dbReference type="AlphaFoldDB" id="A0A401QBY0"/>
<evidence type="ECO:0000256" key="1">
    <source>
        <dbReference type="SAM" id="MobiDB-lite"/>
    </source>
</evidence>
<dbReference type="OrthoDB" id="2423701at2759"/>
<evidence type="ECO:0000313" key="3">
    <source>
        <dbReference type="Proteomes" id="UP000288216"/>
    </source>
</evidence>
<feature type="non-terminal residue" evidence="2">
    <location>
        <position position="1"/>
    </location>
</feature>
<name>A0A401QBY0_SCYTO</name>
<protein>
    <submittedName>
        <fullName evidence="2">Uncharacterized protein</fullName>
    </submittedName>
</protein>
<feature type="region of interest" description="Disordered" evidence="1">
    <location>
        <begin position="1"/>
        <end position="78"/>
    </location>
</feature>
<gene>
    <name evidence="2" type="ORF">scyTo_0023695</name>
</gene>
<dbReference type="Proteomes" id="UP000288216">
    <property type="component" value="Unassembled WGS sequence"/>
</dbReference>
<reference evidence="2 3" key="1">
    <citation type="journal article" date="2018" name="Nat. Ecol. Evol.">
        <title>Shark genomes provide insights into elasmobranch evolution and the origin of vertebrates.</title>
        <authorList>
            <person name="Hara Y"/>
            <person name="Yamaguchi K"/>
            <person name="Onimaru K"/>
            <person name="Kadota M"/>
            <person name="Koyanagi M"/>
            <person name="Keeley SD"/>
            <person name="Tatsumi K"/>
            <person name="Tanaka K"/>
            <person name="Motone F"/>
            <person name="Kageyama Y"/>
            <person name="Nozu R"/>
            <person name="Adachi N"/>
            <person name="Nishimura O"/>
            <person name="Nakagawa R"/>
            <person name="Tanegashima C"/>
            <person name="Kiyatake I"/>
            <person name="Matsumoto R"/>
            <person name="Murakumo K"/>
            <person name="Nishida K"/>
            <person name="Terakita A"/>
            <person name="Kuratani S"/>
            <person name="Sato K"/>
            <person name="Hyodo S Kuraku.S."/>
        </authorList>
    </citation>
    <scope>NUCLEOTIDE SEQUENCE [LARGE SCALE GENOMIC DNA]</scope>
</reference>
<accession>A0A401QBY0</accession>
<dbReference type="EMBL" id="BFAA01032611">
    <property type="protein sequence ID" value="GCB82898.1"/>
    <property type="molecule type" value="Genomic_DNA"/>
</dbReference>
<evidence type="ECO:0000313" key="2">
    <source>
        <dbReference type="EMBL" id="GCB82898.1"/>
    </source>
</evidence>
<keyword evidence="3" id="KW-1185">Reference proteome</keyword>
<comment type="caution">
    <text evidence="2">The sequence shown here is derived from an EMBL/GenBank/DDBJ whole genome shotgun (WGS) entry which is preliminary data.</text>
</comment>
<feature type="compositionally biased region" description="Basic and acidic residues" evidence="1">
    <location>
        <begin position="108"/>
        <end position="125"/>
    </location>
</feature>